<dbReference type="InterPro" id="IPR003661">
    <property type="entry name" value="HisK_dim/P_dom"/>
</dbReference>
<evidence type="ECO:0000256" key="6">
    <source>
        <dbReference type="PROSITE-ProRule" id="PRU00169"/>
    </source>
</evidence>
<dbReference type="Pfam" id="PF00989">
    <property type="entry name" value="PAS"/>
    <property type="match status" value="1"/>
</dbReference>
<evidence type="ECO:0000313" key="12">
    <source>
        <dbReference type="EMBL" id="EGV52298.1"/>
    </source>
</evidence>
<feature type="domain" description="PAS" evidence="10">
    <location>
        <begin position="497"/>
        <end position="570"/>
    </location>
</feature>
<dbReference type="CDD" id="cd00156">
    <property type="entry name" value="REC"/>
    <property type="match status" value="1"/>
</dbReference>
<dbReference type="Pfam" id="PF00072">
    <property type="entry name" value="Response_reg"/>
    <property type="match status" value="1"/>
</dbReference>
<proteinExistence type="predicted"/>
<evidence type="ECO:0000256" key="5">
    <source>
        <dbReference type="ARBA" id="ARBA00022777"/>
    </source>
</evidence>
<keyword evidence="7" id="KW-0812">Transmembrane</keyword>
<dbReference type="InterPro" id="IPR052162">
    <property type="entry name" value="Sensor_kinase/Photoreceptor"/>
</dbReference>
<feature type="domain" description="PAS" evidence="10">
    <location>
        <begin position="238"/>
        <end position="310"/>
    </location>
</feature>
<dbReference type="EC" id="2.7.13.3" evidence="2"/>
<keyword evidence="3 6" id="KW-0597">Phosphoprotein</keyword>
<reference evidence="12" key="1">
    <citation type="journal article" date="2011" name="ISME J.">
        <title>The endosymbionts of the deep-sea tubeworms Riftia pachyptila and Tevnia jerichonana share an identical physiology as revealed by proteogenomic analyses.</title>
        <authorList>
            <person name="Gardebrecht A."/>
            <person name="Markert S."/>
            <person name="Felbeck H."/>
            <person name="Thuermer A."/>
            <person name="Albrecht D."/>
            <person name="Wollherr A."/>
            <person name="Kabisch J."/>
            <person name="Lehmann R."/>
            <person name="Daniel R."/>
            <person name="Liesegang H."/>
            <person name="Hecker M."/>
            <person name="Sievert S.M."/>
            <person name="Schweder T."/>
        </authorList>
    </citation>
    <scope>NUCLEOTIDE SEQUENCE [LARGE SCALE GENOMIC DNA]</scope>
</reference>
<dbReference type="SMART" id="SM00448">
    <property type="entry name" value="REC"/>
    <property type="match status" value="1"/>
</dbReference>
<dbReference type="Pfam" id="PF02518">
    <property type="entry name" value="HATPase_c"/>
    <property type="match status" value="1"/>
</dbReference>
<dbReference type="SMART" id="SM00091">
    <property type="entry name" value="PAS"/>
    <property type="match status" value="5"/>
</dbReference>
<dbReference type="SMART" id="SM00387">
    <property type="entry name" value="HATPase_c"/>
    <property type="match status" value="1"/>
</dbReference>
<evidence type="ECO:0000259" key="10">
    <source>
        <dbReference type="PROSITE" id="PS50112"/>
    </source>
</evidence>
<evidence type="ECO:0000256" key="7">
    <source>
        <dbReference type="SAM" id="Phobius"/>
    </source>
</evidence>
<keyword evidence="13" id="KW-1185">Reference proteome</keyword>
<dbReference type="PATRIC" id="fig|1048808.3.peg.653"/>
<dbReference type="Gene3D" id="1.10.287.130">
    <property type="match status" value="1"/>
</dbReference>
<evidence type="ECO:0000259" key="9">
    <source>
        <dbReference type="PROSITE" id="PS50110"/>
    </source>
</evidence>
<feature type="modified residue" description="4-aspartylphosphate" evidence="6">
    <location>
        <position position="1073"/>
    </location>
</feature>
<dbReference type="CDD" id="cd00130">
    <property type="entry name" value="PAS"/>
    <property type="match status" value="5"/>
</dbReference>
<dbReference type="SMART" id="SM00388">
    <property type="entry name" value="HisKA"/>
    <property type="match status" value="1"/>
</dbReference>
<dbReference type="InterPro" id="IPR000014">
    <property type="entry name" value="PAS"/>
</dbReference>
<dbReference type="PANTHER" id="PTHR43304">
    <property type="entry name" value="PHYTOCHROME-LIKE PROTEIN CPH1"/>
    <property type="match status" value="1"/>
</dbReference>
<dbReference type="EMBL" id="AFOC01000012">
    <property type="protein sequence ID" value="EGV52298.1"/>
    <property type="molecule type" value="Genomic_DNA"/>
</dbReference>
<evidence type="ECO:0000259" key="11">
    <source>
        <dbReference type="PROSITE" id="PS50113"/>
    </source>
</evidence>
<keyword evidence="4" id="KW-0808">Transferase</keyword>
<dbReference type="InterPro" id="IPR036097">
    <property type="entry name" value="HisK_dim/P_sf"/>
</dbReference>
<feature type="domain" description="PAC" evidence="11">
    <location>
        <begin position="572"/>
        <end position="624"/>
    </location>
</feature>
<dbReference type="SUPFAM" id="SSF47384">
    <property type="entry name" value="Homodimeric domain of signal transducing histidine kinase"/>
    <property type="match status" value="1"/>
</dbReference>
<dbReference type="InterPro" id="IPR001610">
    <property type="entry name" value="PAC"/>
</dbReference>
<dbReference type="InterPro" id="IPR036890">
    <property type="entry name" value="HATPase_C_sf"/>
</dbReference>
<dbReference type="InterPro" id="IPR013656">
    <property type="entry name" value="PAS_4"/>
</dbReference>
<gene>
    <name evidence="12" type="ORF">Rifp1Sym_al00170</name>
</gene>
<dbReference type="SUPFAM" id="SSF55874">
    <property type="entry name" value="ATPase domain of HSP90 chaperone/DNA topoisomerase II/histidine kinase"/>
    <property type="match status" value="1"/>
</dbReference>
<dbReference type="AlphaFoldDB" id="G2DAQ1"/>
<dbReference type="InterPro" id="IPR013767">
    <property type="entry name" value="PAS_fold"/>
</dbReference>
<dbReference type="Proteomes" id="UP000004491">
    <property type="component" value="Unassembled WGS sequence"/>
</dbReference>
<dbReference type="Pfam" id="PF08447">
    <property type="entry name" value="PAS_3"/>
    <property type="match status" value="3"/>
</dbReference>
<dbReference type="InterPro" id="IPR004358">
    <property type="entry name" value="Sig_transdc_His_kin-like_C"/>
</dbReference>
<evidence type="ECO:0000313" key="13">
    <source>
        <dbReference type="Proteomes" id="UP000004491"/>
    </source>
</evidence>
<dbReference type="SUPFAM" id="SSF52172">
    <property type="entry name" value="CheY-like"/>
    <property type="match status" value="1"/>
</dbReference>
<comment type="catalytic activity">
    <reaction evidence="1">
        <text>ATP + protein L-histidine = ADP + protein N-phospho-L-histidine.</text>
        <dbReference type="EC" id="2.7.13.3"/>
    </reaction>
</comment>
<feature type="domain" description="PAS" evidence="10">
    <location>
        <begin position="107"/>
        <end position="177"/>
    </location>
</feature>
<evidence type="ECO:0000259" key="8">
    <source>
        <dbReference type="PROSITE" id="PS50109"/>
    </source>
</evidence>
<dbReference type="PROSITE" id="PS50113">
    <property type="entry name" value="PAC"/>
    <property type="match status" value="4"/>
</dbReference>
<dbReference type="InterPro" id="IPR000700">
    <property type="entry name" value="PAS-assoc_C"/>
</dbReference>
<dbReference type="NCBIfam" id="TIGR00229">
    <property type="entry name" value="sensory_box"/>
    <property type="match status" value="5"/>
</dbReference>
<feature type="domain" description="PAC" evidence="11">
    <location>
        <begin position="314"/>
        <end position="367"/>
    </location>
</feature>
<keyword evidence="7" id="KW-1133">Transmembrane helix</keyword>
<organism evidence="12 13">
    <name type="scientific">endosymbiont of Riftia pachyptila</name>
    <name type="common">vent Ph05</name>
    <dbReference type="NCBI Taxonomy" id="1048808"/>
    <lineage>
        <taxon>Bacteria</taxon>
        <taxon>Pseudomonadati</taxon>
        <taxon>Pseudomonadota</taxon>
        <taxon>Gammaproteobacteria</taxon>
        <taxon>sulfur-oxidizing symbionts</taxon>
    </lineage>
</organism>
<feature type="transmembrane region" description="Helical" evidence="7">
    <location>
        <begin position="35"/>
        <end position="52"/>
    </location>
</feature>
<dbReference type="GO" id="GO:0006355">
    <property type="term" value="P:regulation of DNA-templated transcription"/>
    <property type="evidence" value="ECO:0007669"/>
    <property type="project" value="InterPro"/>
</dbReference>
<evidence type="ECO:0000256" key="4">
    <source>
        <dbReference type="ARBA" id="ARBA00022679"/>
    </source>
</evidence>
<dbReference type="InterPro" id="IPR013655">
    <property type="entry name" value="PAS_fold_3"/>
</dbReference>
<dbReference type="InterPro" id="IPR005467">
    <property type="entry name" value="His_kinase_dom"/>
</dbReference>
<feature type="domain" description="PAS" evidence="10">
    <location>
        <begin position="625"/>
        <end position="696"/>
    </location>
</feature>
<feature type="domain" description="Response regulatory" evidence="9">
    <location>
        <begin position="1022"/>
        <end position="1138"/>
    </location>
</feature>
<comment type="caution">
    <text evidence="12">The sequence shown here is derived from an EMBL/GenBank/DDBJ whole genome shotgun (WGS) entry which is preliminary data.</text>
</comment>
<dbReference type="Gene3D" id="3.30.565.10">
    <property type="entry name" value="Histidine kinase-like ATPase, C-terminal domain"/>
    <property type="match status" value="1"/>
</dbReference>
<evidence type="ECO:0000256" key="3">
    <source>
        <dbReference type="ARBA" id="ARBA00022553"/>
    </source>
</evidence>
<dbReference type="GO" id="GO:0000155">
    <property type="term" value="F:phosphorelay sensor kinase activity"/>
    <property type="evidence" value="ECO:0007669"/>
    <property type="project" value="InterPro"/>
</dbReference>
<dbReference type="CDD" id="cd00082">
    <property type="entry name" value="HisKA"/>
    <property type="match status" value="1"/>
</dbReference>
<feature type="domain" description="Histidine kinase" evidence="8">
    <location>
        <begin position="773"/>
        <end position="998"/>
    </location>
</feature>
<dbReference type="InterPro" id="IPR035965">
    <property type="entry name" value="PAS-like_dom_sf"/>
</dbReference>
<feature type="domain" description="PAC" evidence="11">
    <location>
        <begin position="444"/>
        <end position="496"/>
    </location>
</feature>
<feature type="domain" description="PAC" evidence="11">
    <location>
        <begin position="701"/>
        <end position="753"/>
    </location>
</feature>
<dbReference type="InterPro" id="IPR003594">
    <property type="entry name" value="HATPase_dom"/>
</dbReference>
<protein>
    <recommendedName>
        <fullName evidence="2">histidine kinase</fullName>
        <ecNumber evidence="2">2.7.13.3</ecNumber>
    </recommendedName>
</protein>
<dbReference type="PROSITE" id="PS50112">
    <property type="entry name" value="PAS"/>
    <property type="match status" value="4"/>
</dbReference>
<dbReference type="Pfam" id="PF00512">
    <property type="entry name" value="HisKA"/>
    <property type="match status" value="1"/>
</dbReference>
<dbReference type="InterPro" id="IPR011006">
    <property type="entry name" value="CheY-like_superfamily"/>
</dbReference>
<accession>G2DAQ1</accession>
<keyword evidence="7" id="KW-0472">Membrane</keyword>
<dbReference type="PROSITE" id="PS50109">
    <property type="entry name" value="HIS_KIN"/>
    <property type="match status" value="1"/>
</dbReference>
<dbReference type="Gene3D" id="3.30.450.20">
    <property type="entry name" value="PAS domain"/>
    <property type="match status" value="5"/>
</dbReference>
<evidence type="ECO:0000256" key="1">
    <source>
        <dbReference type="ARBA" id="ARBA00000085"/>
    </source>
</evidence>
<name>G2DAQ1_9GAMM</name>
<dbReference type="Gene3D" id="3.40.50.2300">
    <property type="match status" value="1"/>
</dbReference>
<dbReference type="PANTHER" id="PTHR43304:SF1">
    <property type="entry name" value="PAC DOMAIN-CONTAINING PROTEIN"/>
    <property type="match status" value="1"/>
</dbReference>
<keyword evidence="5 12" id="KW-0418">Kinase</keyword>
<evidence type="ECO:0000256" key="2">
    <source>
        <dbReference type="ARBA" id="ARBA00012438"/>
    </source>
</evidence>
<dbReference type="PROSITE" id="PS50110">
    <property type="entry name" value="RESPONSE_REGULATORY"/>
    <property type="match status" value="1"/>
</dbReference>
<dbReference type="PRINTS" id="PR00344">
    <property type="entry name" value="BCTRLSENSOR"/>
</dbReference>
<dbReference type="InterPro" id="IPR001789">
    <property type="entry name" value="Sig_transdc_resp-reg_receiver"/>
</dbReference>
<dbReference type="SUPFAM" id="SSF55785">
    <property type="entry name" value="PYP-like sensor domain (PAS domain)"/>
    <property type="match status" value="5"/>
</dbReference>
<dbReference type="Pfam" id="PF08448">
    <property type="entry name" value="PAS_4"/>
    <property type="match status" value="1"/>
</dbReference>
<dbReference type="SMART" id="SM00086">
    <property type="entry name" value="PAC"/>
    <property type="match status" value="4"/>
</dbReference>
<sequence>MPLTHHNLKYCLSLGGGRTVEEASVKAWGDGLRRTLLLTLIFALVAGLWLLGGDTAISGLFPNTASPEWQEAWKEGLHLLVISLIFFLLLRREAAIAARHRQALIENRDHYRQFYAEAPVAYQSVDSKGNIREVNHQWECLTGYSRQEALGRPMRSLISERGLPAFDATYARFLRGEDIGGTELLLCHRDGRELILKVEIRVHREFWHGEAGDICANTYCALFDVTAQRHSEEALRESESRLSLALENATDGIWDWHVATGETYFSPRWETMLGFEHGELPPNYRSWADRVHPDDLPLAEAALEAHFAGRTPEYAIDHRLRTKSGRWKWILARGRVVERDAAGQPLRMVGTHVDIDRRKSMEQRLIASEARYHLVAQAGRVAAWELWPETGRLLGDPMLFRLLGYQPEDLSDAWAEWIKLALPESQRQIEEEIERLRRGDAQRVSLEMQVRHKSGRTVWLHCNGRLMDEGEDGIERVLGICVDISELRQATADLQARETQFQELLDSLREGVWAAELDGSRILYVNRAVEEIYGRPAKAFDEQPQLWLEAVHPQDRKGVEERTARLWDDGRVELEYRICHPDGEVHWVLDNKSVIMDAQGRPVRIGGVMTDITLRKQAEQALIREHLQAERYLEVAEVMLLGLDREGRVDLLNRKGYEILGYEPGSLEGRDWFETVLPDGEVEPVRQIFDEIMQGRVDLHTYVENEIVTRSGERRLIAWRNATVRDDEERITGTFSSGSDITELHLAASERERLRRELAQAQKMEAVGRLTSGIAHDFNNILASVLGYTGLAIERFAGECPAKMRDYLYEVQTAGERARDLVAQLLRFSRGSGSEPQCLQLIPLVKEVVKMLQAPMTTGITFETDLDPDTPPVYIDPVQAHQALVNLCINARDAMGGRGMIHISLHRLEQVQAECASCHKILNGEWVELSVSDEGVGIEPGQLNHIFDPFFTTKELDEGSGMGLAVTRSVVEQHGGHILVNSVPGEGSCFRLLLPLAAEMALKNERLSSSPDTTVPERISGHLLVVDDEHSLIDYLQDLLQSQGCRVTAVDNAQKALECFMDAPESFDLVISDQIMPNMTGSELARRLLAIRPGLPVIIYSGNSESLDEKRAHEMGISRFLRKPVEPGTLLQVVAELLPATD</sequence>